<comment type="similarity">
    <text evidence="1">Belongs to the Fur family.</text>
</comment>
<keyword evidence="3" id="KW-0862">Zinc</keyword>
<dbReference type="Gene3D" id="3.30.1490.190">
    <property type="match status" value="1"/>
</dbReference>
<evidence type="ECO:0000256" key="2">
    <source>
        <dbReference type="ARBA" id="ARBA00022491"/>
    </source>
</evidence>
<gene>
    <name evidence="7" type="ORF">LNKW23_09310</name>
</gene>
<reference evidence="7 8" key="1">
    <citation type="submission" date="2023-04" db="EMBL/GenBank/DDBJ databases">
        <title>Marinoamorphus aggregata gen. nov., sp. Nov., isolate from tissue of brittle star Ophioplocus japonicus.</title>
        <authorList>
            <person name="Kawano K."/>
            <person name="Sawayama S."/>
            <person name="Nakagawa S."/>
        </authorList>
    </citation>
    <scope>NUCLEOTIDE SEQUENCE [LARGE SCALE GENOMIC DNA]</scope>
    <source>
        <strain evidence="7 8">NKW23</strain>
    </source>
</reference>
<dbReference type="InterPro" id="IPR036388">
    <property type="entry name" value="WH-like_DNA-bd_sf"/>
</dbReference>
<proteinExistence type="inferred from homology"/>
<evidence type="ECO:0000256" key="6">
    <source>
        <dbReference type="ARBA" id="ARBA00023163"/>
    </source>
</evidence>
<evidence type="ECO:0000313" key="8">
    <source>
        <dbReference type="Proteomes" id="UP001239909"/>
    </source>
</evidence>
<comment type="caution">
    <text evidence="7">The sequence shown here is derived from an EMBL/GenBank/DDBJ whole genome shotgun (WGS) entry which is preliminary data.</text>
</comment>
<evidence type="ECO:0000256" key="4">
    <source>
        <dbReference type="ARBA" id="ARBA00023015"/>
    </source>
</evidence>
<accession>A0ABQ6LKG0</accession>
<dbReference type="PANTHER" id="PTHR33202:SF6">
    <property type="entry name" value="ZINC UPTAKE REGULATION PROTEIN"/>
    <property type="match status" value="1"/>
</dbReference>
<evidence type="ECO:0000313" key="7">
    <source>
        <dbReference type="EMBL" id="GMG81718.1"/>
    </source>
</evidence>
<evidence type="ECO:0000256" key="1">
    <source>
        <dbReference type="ARBA" id="ARBA00007957"/>
    </source>
</evidence>
<protein>
    <submittedName>
        <fullName evidence="7">Fur family transcriptional regulator</fullName>
    </submittedName>
</protein>
<dbReference type="PANTHER" id="PTHR33202">
    <property type="entry name" value="ZINC UPTAKE REGULATION PROTEIN"/>
    <property type="match status" value="1"/>
</dbReference>
<keyword evidence="5" id="KW-0238">DNA-binding</keyword>
<keyword evidence="2" id="KW-0678">Repressor</keyword>
<dbReference type="Gene3D" id="1.10.10.10">
    <property type="entry name" value="Winged helix-like DNA-binding domain superfamily/Winged helix DNA-binding domain"/>
    <property type="match status" value="1"/>
</dbReference>
<dbReference type="InterPro" id="IPR002481">
    <property type="entry name" value="FUR"/>
</dbReference>
<evidence type="ECO:0000256" key="3">
    <source>
        <dbReference type="ARBA" id="ARBA00022833"/>
    </source>
</evidence>
<keyword evidence="8" id="KW-1185">Reference proteome</keyword>
<keyword evidence="4" id="KW-0805">Transcription regulation</keyword>
<name>A0ABQ6LKG0_9RHOB</name>
<sequence>MASWAAAREAALAVQPDIFARHDHGDCVRRTLETVEADCTARGLRLTALRRRVLEILLEAHRALGAYDVLARLAEEGYGSQPPVAYRALDFLVAHGFAHKLQRLNAFVACAHPGERHRPAFLICRTCLAVQEAHLDMPSEGIAGAAEAVGFTVERVVVEAEGLCPECQAAERA</sequence>
<organism evidence="7 8">
    <name type="scientific">Paralimibaculum aggregatum</name>
    <dbReference type="NCBI Taxonomy" id="3036245"/>
    <lineage>
        <taxon>Bacteria</taxon>
        <taxon>Pseudomonadati</taxon>
        <taxon>Pseudomonadota</taxon>
        <taxon>Alphaproteobacteria</taxon>
        <taxon>Rhodobacterales</taxon>
        <taxon>Paracoccaceae</taxon>
        <taxon>Paralimibaculum</taxon>
    </lineage>
</organism>
<dbReference type="SUPFAM" id="SSF46785">
    <property type="entry name" value="Winged helix' DNA-binding domain"/>
    <property type="match status" value="1"/>
</dbReference>
<evidence type="ECO:0000256" key="5">
    <source>
        <dbReference type="ARBA" id="ARBA00023125"/>
    </source>
</evidence>
<keyword evidence="6" id="KW-0804">Transcription</keyword>
<dbReference type="InterPro" id="IPR036390">
    <property type="entry name" value="WH_DNA-bd_sf"/>
</dbReference>
<dbReference type="Proteomes" id="UP001239909">
    <property type="component" value="Unassembled WGS sequence"/>
</dbReference>
<dbReference type="InterPro" id="IPR043135">
    <property type="entry name" value="Fur_C"/>
</dbReference>
<dbReference type="EMBL" id="BSYI01000005">
    <property type="protein sequence ID" value="GMG81718.1"/>
    <property type="molecule type" value="Genomic_DNA"/>
</dbReference>